<dbReference type="Proteomes" id="UP000440716">
    <property type="component" value="Unassembled WGS sequence"/>
</dbReference>
<gene>
    <name evidence="2" type="ORF">BBI04_025325</name>
    <name evidence="1" type="ORF">DXT89_15835</name>
    <name evidence="4" type="ORF">GOZ88_04375</name>
    <name evidence="3" type="ORF">GOZ90_11180</name>
</gene>
<evidence type="ECO:0000313" key="3">
    <source>
        <dbReference type="EMBL" id="MUZ73245.1"/>
    </source>
</evidence>
<evidence type="ECO:0000313" key="6">
    <source>
        <dbReference type="Proteomes" id="UP000436911"/>
    </source>
</evidence>
<reference evidence="1 6" key="1">
    <citation type="submission" date="2018-08" db="EMBL/GenBank/DDBJ databases">
        <title>Genome sequencing of Agrobacterium vitis strain ICMP 10754.</title>
        <authorList>
            <person name="Visnovsky S.B."/>
            <person name="Pitman A.R."/>
        </authorList>
    </citation>
    <scope>NUCLEOTIDE SEQUENCE [LARGE SCALE GENOMIC DNA]</scope>
    <source>
        <strain evidence="1 6">ICMP 10754</strain>
    </source>
</reference>
<name>A0A120DBS7_AGRVI</name>
<reference evidence="7 8" key="3">
    <citation type="submission" date="2019-12" db="EMBL/GenBank/DDBJ databases">
        <title>Whole-genome sequencing of Allorhizobium vitis.</title>
        <authorList>
            <person name="Gan H.M."/>
            <person name="Szegedi E."/>
            <person name="Burr T."/>
            <person name="Savka M.A."/>
        </authorList>
    </citation>
    <scope>NUCLEOTIDE SEQUENCE [LARGE SCALE GENOMIC DNA]</scope>
    <source>
        <strain evidence="4 7">CG415</strain>
        <strain evidence="3 8">CG516</strain>
    </source>
</reference>
<evidence type="ECO:0000313" key="2">
    <source>
        <dbReference type="EMBL" id="MUP08106.1"/>
    </source>
</evidence>
<dbReference type="Proteomes" id="UP000175993">
    <property type="component" value="Unassembled WGS sequence"/>
</dbReference>
<accession>A0A120DBS7</accession>
<evidence type="ECO:0000313" key="4">
    <source>
        <dbReference type="EMBL" id="MVA55348.1"/>
    </source>
</evidence>
<evidence type="ECO:0000313" key="7">
    <source>
        <dbReference type="Proteomes" id="UP000440716"/>
    </source>
</evidence>
<dbReference type="GeneID" id="60684896"/>
<dbReference type="Proteomes" id="UP000477951">
    <property type="component" value="Unassembled WGS sequence"/>
</dbReference>
<dbReference type="AlphaFoldDB" id="A0A120DBS7"/>
<dbReference type="EMBL" id="WPHU01000002">
    <property type="protein sequence ID" value="MVA55348.1"/>
    <property type="molecule type" value="Genomic_DNA"/>
</dbReference>
<organism evidence="3 8">
    <name type="scientific">Agrobacterium vitis</name>
    <name type="common">Rhizobium vitis</name>
    <dbReference type="NCBI Taxonomy" id="373"/>
    <lineage>
        <taxon>Bacteria</taxon>
        <taxon>Pseudomonadati</taxon>
        <taxon>Pseudomonadota</taxon>
        <taxon>Alphaproteobacteria</taxon>
        <taxon>Hyphomicrobiales</taxon>
        <taxon>Rhizobiaceae</taxon>
        <taxon>Rhizobium/Agrobacterium group</taxon>
        <taxon>Agrobacterium</taxon>
    </lineage>
</organism>
<comment type="caution">
    <text evidence="3">The sequence shown here is derived from an EMBL/GenBank/DDBJ whole genome shotgun (WGS) entry which is preliminary data.</text>
</comment>
<evidence type="ECO:0008006" key="9">
    <source>
        <dbReference type="Google" id="ProtNLM"/>
    </source>
</evidence>
<dbReference type="EMBL" id="MBEV02000024">
    <property type="protein sequence ID" value="MUP08106.1"/>
    <property type="molecule type" value="Genomic_DNA"/>
</dbReference>
<evidence type="ECO:0000313" key="8">
    <source>
        <dbReference type="Proteomes" id="UP000477951"/>
    </source>
</evidence>
<dbReference type="Proteomes" id="UP000436911">
    <property type="component" value="Unassembled WGS sequence"/>
</dbReference>
<dbReference type="OrthoDB" id="7165680at2"/>
<evidence type="ECO:0000313" key="5">
    <source>
        <dbReference type="Proteomes" id="UP000175993"/>
    </source>
</evidence>
<evidence type="ECO:0000313" key="1">
    <source>
        <dbReference type="EMBL" id="KAA3526005.1"/>
    </source>
</evidence>
<protein>
    <recommendedName>
        <fullName evidence="9">Cell division protein FtsL</fullName>
    </recommendedName>
</protein>
<proteinExistence type="predicted"/>
<sequence>MLRTFDIVMIGAMAAAAAVTYQIKHNTDEKVQDLKRIEAEIKLEKDTIELLQADWALLTQPNRLEKLANTFGQELKLQQTDPNQLARANELPMLKSQVPVVQAPAAKTGGPKIADGIKMVNGKPVPVPMDKVITGSVKR</sequence>
<dbReference type="RefSeq" id="WP_060717641.1">
    <property type="nucleotide sequence ID" value="NZ_AP023268.1"/>
</dbReference>
<reference evidence="2 5" key="2">
    <citation type="submission" date="2019-11" db="EMBL/GenBank/DDBJ databases">
        <title>Whole-genome sequencing of Allorhizobium vitis.</title>
        <authorList>
            <person name="Gan H.M."/>
            <person name="Savka M.A."/>
        </authorList>
    </citation>
    <scope>NUCLEOTIDE SEQUENCE [LARGE SCALE GENOMIC DNA]</scope>
    <source>
        <strain evidence="2 5">AB4</strain>
    </source>
</reference>
<dbReference type="EMBL" id="WPHR01000007">
    <property type="protein sequence ID" value="MUZ73245.1"/>
    <property type="molecule type" value="Genomic_DNA"/>
</dbReference>
<dbReference type="EMBL" id="QUSG01000008">
    <property type="protein sequence ID" value="KAA3526005.1"/>
    <property type="molecule type" value="Genomic_DNA"/>
</dbReference>